<feature type="domain" description="Cobalamin-independent methionine synthase MetE C-terminal/archaeal" evidence="1">
    <location>
        <begin position="180"/>
        <end position="354"/>
    </location>
</feature>
<dbReference type="RefSeq" id="WP_337712003.1">
    <property type="nucleotide sequence ID" value="NZ_JBBEGL010000001.1"/>
</dbReference>
<evidence type="ECO:0000313" key="3">
    <source>
        <dbReference type="Proteomes" id="UP001370100"/>
    </source>
</evidence>
<dbReference type="CDD" id="cd03311">
    <property type="entry name" value="CIMS_C_terminal_like"/>
    <property type="match status" value="1"/>
</dbReference>
<dbReference type="SUPFAM" id="SSF51726">
    <property type="entry name" value="UROD/MetE-like"/>
    <property type="match status" value="1"/>
</dbReference>
<dbReference type="PANTHER" id="PTHR43844">
    <property type="entry name" value="METHIONINE SYNTHASE"/>
    <property type="match status" value="1"/>
</dbReference>
<dbReference type="PANTHER" id="PTHR43844:SF2">
    <property type="entry name" value="SYNTHASE, VITAMIN-B12 INDEPENDENT, PUTATIVE (AFU_ORTHOLOGUE AFUA_3G12060)-RELATED"/>
    <property type="match status" value="1"/>
</dbReference>
<evidence type="ECO:0000259" key="1">
    <source>
        <dbReference type="Pfam" id="PF01717"/>
    </source>
</evidence>
<dbReference type="Proteomes" id="UP001370100">
    <property type="component" value="Unassembled WGS sequence"/>
</dbReference>
<reference evidence="2 3" key="1">
    <citation type="submission" date="2024-03" db="EMBL/GenBank/DDBJ databases">
        <title>Actinomycetospora sp. OC33-EN06, a novel actinomycete isolated from wild orchid (Aerides multiflora).</title>
        <authorList>
            <person name="Suriyachadkun C."/>
        </authorList>
    </citation>
    <scope>NUCLEOTIDE SEQUENCE [LARGE SCALE GENOMIC DNA]</scope>
    <source>
        <strain evidence="2 3">OC33-EN06</strain>
    </source>
</reference>
<feature type="domain" description="Cobalamin-independent methionine synthase MetE C-terminal/archaeal" evidence="1">
    <location>
        <begin position="6"/>
        <end position="94"/>
    </location>
</feature>
<accession>A0ABU8N0M0</accession>
<organism evidence="2 3">
    <name type="scientific">Actinomycetospora aeridis</name>
    <dbReference type="NCBI Taxonomy" id="3129231"/>
    <lineage>
        <taxon>Bacteria</taxon>
        <taxon>Bacillati</taxon>
        <taxon>Actinomycetota</taxon>
        <taxon>Actinomycetes</taxon>
        <taxon>Pseudonocardiales</taxon>
        <taxon>Pseudonocardiaceae</taxon>
        <taxon>Actinomycetospora</taxon>
    </lineage>
</organism>
<dbReference type="Gene3D" id="3.20.20.210">
    <property type="match status" value="1"/>
</dbReference>
<comment type="caution">
    <text evidence="2">The sequence shown here is derived from an EMBL/GenBank/DDBJ whole genome shotgun (WGS) entry which is preliminary data.</text>
</comment>
<evidence type="ECO:0000313" key="2">
    <source>
        <dbReference type="EMBL" id="MEJ2885525.1"/>
    </source>
</evidence>
<dbReference type="EMBL" id="JBBEGL010000001">
    <property type="protein sequence ID" value="MEJ2885525.1"/>
    <property type="molecule type" value="Genomic_DNA"/>
</dbReference>
<gene>
    <name evidence="2" type="ORF">WCD41_03620</name>
</gene>
<protein>
    <submittedName>
        <fullName evidence="2">Cobalamin-independent methionine synthase II family protein</fullName>
    </submittedName>
</protein>
<dbReference type="Pfam" id="PF01717">
    <property type="entry name" value="Meth_synt_2"/>
    <property type="match status" value="2"/>
</dbReference>
<proteinExistence type="predicted"/>
<dbReference type="InterPro" id="IPR038071">
    <property type="entry name" value="UROD/MetE-like_sf"/>
</dbReference>
<keyword evidence="3" id="KW-1185">Reference proteome</keyword>
<sequence length="384" mass="41764">MTRIRTTHVGSLVRPPELVEILRAREHGEAVDADHHAEVLARSVEDVVARQVDIGIDVVSDGEYGKSDSWSRYIRERLGGFTVAEPAGAVTARSNVPPGTDKRLFGEFYAEYEASQGFVGGGGEWRATSPVHYTGHDAIARDAANLTRAAEKAGAAAAFLPVVAPASAVPRPTLDHYSSEEELLFAVADALNEEYRAVVDAGLEVQVDDAHFAITYDVMNGDLAAYRAWAEVRTEALIRALDGIPPERARYHVCWGSWNAPHVGDVALRDIVDLVLRVPVGTYSLEQANPRHEHEWRVWADVELPAGKVLMPGLVSHATNVVEHPELVAERIVRLAELVGPERVVASSDCGFAQGPLVRRVHPTVQWAKLEALVAGARLASSRL</sequence>
<dbReference type="InterPro" id="IPR002629">
    <property type="entry name" value="Met_Synth_C/arc"/>
</dbReference>
<name>A0ABU8N0M0_9PSEU</name>